<sequence length="342" mass="38005">MDYFQTKLSSGLITFHNTGDLAQQIKRVMNGIGQMAEIIDKDLGKKVKSKTRFSVFVPMAVRIALRNNGFNYHKREFCYQGRKISMTRAMNKIINGKIRNAAPKQNELIEAAITLLMSHYLTKSQLSPVAIDMTSHAMSCAVIVAITKHGGDLPVSRNDLKAAGVKTTRRAMNSSQVDRLLKRLTPEDRKYISVDKEKHLIKFENTNDLAIHINQLIAQLRHSSSSVPIIGADLSRYIKQKTPGKKTINLAVKQSLKNNAFNYKKMQFESQGFALGTTKAINHIGNSKIKSAMLMMKPLVHQTVAAGLNHSYLGRLPEGEFKDLLTAGLAELIIDIATESAA</sequence>
<evidence type="ECO:0000313" key="1">
    <source>
        <dbReference type="EMBL" id="VAW67092.1"/>
    </source>
</evidence>
<organism evidence="1">
    <name type="scientific">hydrothermal vent metagenome</name>
    <dbReference type="NCBI Taxonomy" id="652676"/>
    <lineage>
        <taxon>unclassified sequences</taxon>
        <taxon>metagenomes</taxon>
        <taxon>ecological metagenomes</taxon>
    </lineage>
</organism>
<dbReference type="EMBL" id="UOFI01000091">
    <property type="protein sequence ID" value="VAW67092.1"/>
    <property type="molecule type" value="Genomic_DNA"/>
</dbReference>
<proteinExistence type="predicted"/>
<gene>
    <name evidence="1" type="ORF">MNBD_GAMMA09-1492</name>
</gene>
<dbReference type="AlphaFoldDB" id="A0A3B0XV94"/>
<reference evidence="1" key="1">
    <citation type="submission" date="2018-06" db="EMBL/GenBank/DDBJ databases">
        <authorList>
            <person name="Zhirakovskaya E."/>
        </authorList>
    </citation>
    <scope>NUCLEOTIDE SEQUENCE</scope>
</reference>
<accession>A0A3B0XV94</accession>
<protein>
    <submittedName>
        <fullName evidence="1">Uncharacterized protein</fullName>
    </submittedName>
</protein>
<name>A0A3B0XV94_9ZZZZ</name>